<keyword evidence="15" id="KW-0812">Transmembrane</keyword>
<feature type="domain" description="Peptidase S11 D-alanyl-D-alanine carboxypeptidase A N-terminal" evidence="17">
    <location>
        <begin position="34"/>
        <end position="271"/>
    </location>
</feature>
<dbReference type="RefSeq" id="WP_271013429.1">
    <property type="nucleotide sequence ID" value="NZ_JAQIFT010000068.1"/>
</dbReference>
<organism evidence="19 20">
    <name type="scientific">Holtiella tumoricola</name>
    <dbReference type="NCBI Taxonomy" id="3018743"/>
    <lineage>
        <taxon>Bacteria</taxon>
        <taxon>Bacillati</taxon>
        <taxon>Bacillota</taxon>
        <taxon>Clostridia</taxon>
        <taxon>Lachnospirales</taxon>
        <taxon>Cellulosilyticaceae</taxon>
        <taxon>Holtiella</taxon>
    </lineage>
</organism>
<dbReference type="GO" id="GO:0009252">
    <property type="term" value="P:peptidoglycan biosynthetic process"/>
    <property type="evidence" value="ECO:0007669"/>
    <property type="project" value="UniProtKB-KW"/>
</dbReference>
<dbReference type="PANTHER" id="PTHR21581:SF6">
    <property type="entry name" value="TRAFFICKING PROTEIN PARTICLE COMPLEX SUBUNIT 12"/>
    <property type="match status" value="1"/>
</dbReference>
<dbReference type="AlphaFoldDB" id="A0AA42J2E8"/>
<keyword evidence="20" id="KW-1185">Reference proteome</keyword>
<evidence type="ECO:0000256" key="2">
    <source>
        <dbReference type="ARBA" id="ARBA00007164"/>
    </source>
</evidence>
<reference evidence="19" key="1">
    <citation type="journal article" date="2023" name="Int. J. Syst. Evol. Microbiol.">
        <title>&lt;i&gt;Holtiella tumoricola&lt;/i&gt; gen. nov. sp. nov., isolated from a human clinical sample.</title>
        <authorList>
            <person name="Allen-Vercoe E."/>
            <person name="Daigneault M.C."/>
            <person name="Vancuren S.J."/>
            <person name="Cochrane K."/>
            <person name="O'Neal L.L."/>
            <person name="Sankaranarayanan K."/>
            <person name="Lawson P.A."/>
        </authorList>
    </citation>
    <scope>NUCLEOTIDE SEQUENCE</scope>
    <source>
        <strain evidence="19">CC70A</strain>
    </source>
</reference>
<evidence type="ECO:0000256" key="6">
    <source>
        <dbReference type="ARBA" id="ARBA00022729"/>
    </source>
</evidence>
<evidence type="ECO:0000256" key="13">
    <source>
        <dbReference type="PIRSR" id="PIRSR618044-2"/>
    </source>
</evidence>
<evidence type="ECO:0000256" key="7">
    <source>
        <dbReference type="ARBA" id="ARBA00022801"/>
    </source>
</evidence>
<keyword evidence="8" id="KW-0133">Cell shape</keyword>
<comment type="similarity">
    <text evidence="2 14">Belongs to the peptidase S11 family.</text>
</comment>
<dbReference type="GO" id="GO:0009002">
    <property type="term" value="F:serine-type D-Ala-D-Ala carboxypeptidase activity"/>
    <property type="evidence" value="ECO:0007669"/>
    <property type="project" value="UniProtKB-EC"/>
</dbReference>
<evidence type="ECO:0000256" key="9">
    <source>
        <dbReference type="ARBA" id="ARBA00022984"/>
    </source>
</evidence>
<dbReference type="SUPFAM" id="SSF56601">
    <property type="entry name" value="beta-lactamase/transpeptidase-like"/>
    <property type="match status" value="1"/>
</dbReference>
<keyword evidence="10" id="KW-0961">Cell wall biogenesis/degradation</keyword>
<keyword evidence="15" id="KW-0472">Membrane</keyword>
<evidence type="ECO:0000256" key="1">
    <source>
        <dbReference type="ARBA" id="ARBA00004752"/>
    </source>
</evidence>
<keyword evidence="6 16" id="KW-0732">Signal</keyword>
<evidence type="ECO:0000256" key="3">
    <source>
        <dbReference type="ARBA" id="ARBA00012448"/>
    </source>
</evidence>
<keyword evidence="7" id="KW-0378">Hydrolase</keyword>
<dbReference type="Pfam" id="PF00768">
    <property type="entry name" value="Peptidase_S11"/>
    <property type="match status" value="1"/>
</dbReference>
<keyword evidence="15" id="KW-1133">Transmembrane helix</keyword>
<accession>A0AA42J2E8</accession>
<keyword evidence="9" id="KW-0573">Peptidoglycan synthesis</keyword>
<keyword evidence="4 19" id="KW-0121">Carboxypeptidase</keyword>
<evidence type="ECO:0000259" key="18">
    <source>
        <dbReference type="Pfam" id="PF07943"/>
    </source>
</evidence>
<dbReference type="Gene3D" id="2.60.410.10">
    <property type="entry name" value="D-Ala-D-Ala carboxypeptidase, C-terminal domain"/>
    <property type="match status" value="1"/>
</dbReference>
<feature type="chain" id="PRO_5041333479" description="serine-type D-Ala-D-Ala carboxypeptidase" evidence="16">
    <location>
        <begin position="28"/>
        <end position="447"/>
    </location>
</feature>
<evidence type="ECO:0000256" key="10">
    <source>
        <dbReference type="ARBA" id="ARBA00023316"/>
    </source>
</evidence>
<dbReference type="Proteomes" id="UP001169242">
    <property type="component" value="Unassembled WGS sequence"/>
</dbReference>
<evidence type="ECO:0000313" key="19">
    <source>
        <dbReference type="EMBL" id="MDA3733637.1"/>
    </source>
</evidence>
<protein>
    <recommendedName>
        <fullName evidence="3">serine-type D-Ala-D-Ala carboxypeptidase</fullName>
        <ecNumber evidence="3">3.4.16.4</ecNumber>
    </recommendedName>
</protein>
<dbReference type="PRINTS" id="PR00725">
    <property type="entry name" value="DADACBPTASE1"/>
</dbReference>
<keyword evidence="5" id="KW-0645">Protease</keyword>
<proteinExistence type="inferred from homology"/>
<gene>
    <name evidence="19" type="ORF">PBV87_19385</name>
</gene>
<comment type="catalytic activity">
    <reaction evidence="11">
        <text>Preferential cleavage: (Ac)2-L-Lys-D-Ala-|-D-Ala. Also transpeptidation of peptidyl-alanyl moieties that are N-acyl substituents of D-alanine.</text>
        <dbReference type="EC" id="3.4.16.4"/>
    </reaction>
</comment>
<dbReference type="GO" id="GO:0006508">
    <property type="term" value="P:proteolysis"/>
    <property type="evidence" value="ECO:0007669"/>
    <property type="project" value="UniProtKB-KW"/>
</dbReference>
<evidence type="ECO:0000259" key="17">
    <source>
        <dbReference type="Pfam" id="PF00768"/>
    </source>
</evidence>
<feature type="active site" description="Proton acceptor" evidence="12">
    <location>
        <position position="71"/>
    </location>
</feature>
<feature type="transmembrane region" description="Helical" evidence="15">
    <location>
        <begin position="406"/>
        <end position="427"/>
    </location>
</feature>
<evidence type="ECO:0000256" key="5">
    <source>
        <dbReference type="ARBA" id="ARBA00022670"/>
    </source>
</evidence>
<feature type="signal peptide" evidence="16">
    <location>
        <begin position="1"/>
        <end position="27"/>
    </location>
</feature>
<comment type="caution">
    <text evidence="19">The sequence shown here is derived from an EMBL/GenBank/DDBJ whole genome shotgun (WGS) entry which is preliminary data.</text>
</comment>
<feature type="active site" evidence="12">
    <location>
        <position position="126"/>
    </location>
</feature>
<evidence type="ECO:0000256" key="16">
    <source>
        <dbReference type="SAM" id="SignalP"/>
    </source>
</evidence>
<dbReference type="PROSITE" id="PS51257">
    <property type="entry name" value="PROKAR_LIPOPROTEIN"/>
    <property type="match status" value="1"/>
</dbReference>
<evidence type="ECO:0000256" key="11">
    <source>
        <dbReference type="ARBA" id="ARBA00034000"/>
    </source>
</evidence>
<dbReference type="EMBL" id="JAQIFT010000068">
    <property type="protein sequence ID" value="MDA3733637.1"/>
    <property type="molecule type" value="Genomic_DNA"/>
</dbReference>
<dbReference type="InterPro" id="IPR012338">
    <property type="entry name" value="Beta-lactam/transpept-like"/>
</dbReference>
<dbReference type="GO" id="GO:0008360">
    <property type="term" value="P:regulation of cell shape"/>
    <property type="evidence" value="ECO:0007669"/>
    <property type="project" value="UniProtKB-KW"/>
</dbReference>
<evidence type="ECO:0000256" key="14">
    <source>
        <dbReference type="RuleBase" id="RU004016"/>
    </source>
</evidence>
<evidence type="ECO:0000256" key="4">
    <source>
        <dbReference type="ARBA" id="ARBA00022645"/>
    </source>
</evidence>
<sequence length="447" mass="49956">MKKRILKQSVHIILILSLLFSCLPLYATEGDPGTSVPTIGAEAAILIDAKTGEILFEKNSQDRHFPASITKLMTALLVIENLKPTDMITFSEDAIYGIERGSSHMGMRVGEQISVDQALRCLLLMSANEVANGLAEKVSGSMDNFAVAMTKKAEALGAKGTSFKNPHGLDDEQHYTTAYDMALIAKELFHNEYFLEIMKDVTYQIPPTNKVNEIRYLSQQHKLMNQFSDSKLYRSDVIGGKTGYTDIARHTLVTMAKQGDIELIAVIMKSDTKSGMYTDTTKLLDYGFNAYQTFDLLKENEVITKLPIYSVKSGKLIEFATCDIVASSNESVLVSKNIKTRDIVTNINVPEYLEMGIASDAIVGSIEYLHNNKVLAKSDLKISNINYISSPYTANQPEKPTLTFPISSFLILLILLLVILILLTLFIKRKRKRKFKHKKLKFSKTIK</sequence>
<name>A0AA42J2E8_9FIRM</name>
<dbReference type="GO" id="GO:0071555">
    <property type="term" value="P:cell wall organization"/>
    <property type="evidence" value="ECO:0007669"/>
    <property type="project" value="UniProtKB-KW"/>
</dbReference>
<dbReference type="InterPro" id="IPR012907">
    <property type="entry name" value="Peptidase_S11_C"/>
</dbReference>
<feature type="binding site" evidence="13">
    <location>
        <position position="241"/>
    </location>
    <ligand>
        <name>substrate</name>
    </ligand>
</feature>
<evidence type="ECO:0000256" key="8">
    <source>
        <dbReference type="ARBA" id="ARBA00022960"/>
    </source>
</evidence>
<dbReference type="Pfam" id="PF07943">
    <property type="entry name" value="PBP5_C"/>
    <property type="match status" value="1"/>
</dbReference>
<evidence type="ECO:0000256" key="15">
    <source>
        <dbReference type="SAM" id="Phobius"/>
    </source>
</evidence>
<dbReference type="PANTHER" id="PTHR21581">
    <property type="entry name" value="D-ALANYL-D-ALANINE CARBOXYPEPTIDASE"/>
    <property type="match status" value="1"/>
</dbReference>
<comment type="pathway">
    <text evidence="1">Cell wall biogenesis; peptidoglycan biosynthesis.</text>
</comment>
<evidence type="ECO:0000313" key="20">
    <source>
        <dbReference type="Proteomes" id="UP001169242"/>
    </source>
</evidence>
<dbReference type="Gene3D" id="3.40.710.10">
    <property type="entry name" value="DD-peptidase/beta-lactamase superfamily"/>
    <property type="match status" value="1"/>
</dbReference>
<dbReference type="InterPro" id="IPR037167">
    <property type="entry name" value="Peptidase_S11_C_sf"/>
</dbReference>
<evidence type="ECO:0000256" key="12">
    <source>
        <dbReference type="PIRSR" id="PIRSR618044-1"/>
    </source>
</evidence>
<feature type="domain" description="Peptidase S11 D-Ala-D-Ala carboxypeptidase A C-terminal" evidence="18">
    <location>
        <begin position="291"/>
        <end position="382"/>
    </location>
</feature>
<dbReference type="InterPro" id="IPR001967">
    <property type="entry name" value="Peptidase_S11_N"/>
</dbReference>
<dbReference type="InterPro" id="IPR018044">
    <property type="entry name" value="Peptidase_S11"/>
</dbReference>
<dbReference type="EC" id="3.4.16.4" evidence="3"/>
<feature type="active site" description="Acyl-ester intermediate" evidence="12">
    <location>
        <position position="68"/>
    </location>
</feature>